<accession>F8QAI2</accession>
<protein>
    <submittedName>
        <fullName evidence="1">Uncharacterized protein</fullName>
    </submittedName>
</protein>
<proteinExistence type="predicted"/>
<dbReference type="HOGENOM" id="CLU_3015611_0_0_1"/>
<name>F8QAI2_SERL3</name>
<dbReference type="InParanoid" id="F8QAI2"/>
<sequence>MTIPSCCPVAQTRTGDQNTIPTSSRYTPFLLWTTYIGKSMSVALYVRGNARSLDVS</sequence>
<gene>
    <name evidence="1" type="ORF">SERLA73DRAFT_187821</name>
</gene>
<organism evidence="2">
    <name type="scientific">Serpula lacrymans var. lacrymans (strain S7.3)</name>
    <name type="common">Dry rot fungus</name>
    <dbReference type="NCBI Taxonomy" id="936435"/>
    <lineage>
        <taxon>Eukaryota</taxon>
        <taxon>Fungi</taxon>
        <taxon>Dikarya</taxon>
        <taxon>Basidiomycota</taxon>
        <taxon>Agaricomycotina</taxon>
        <taxon>Agaricomycetes</taxon>
        <taxon>Agaricomycetidae</taxon>
        <taxon>Boletales</taxon>
        <taxon>Coniophorineae</taxon>
        <taxon>Serpulaceae</taxon>
        <taxon>Serpula</taxon>
    </lineage>
</organism>
<reference evidence="2" key="1">
    <citation type="journal article" date="2011" name="Science">
        <title>The plant cell wall-decomposing machinery underlies the functional diversity of forest fungi.</title>
        <authorList>
            <person name="Eastwood D.C."/>
            <person name="Floudas D."/>
            <person name="Binder M."/>
            <person name="Majcherczyk A."/>
            <person name="Schneider P."/>
            <person name="Aerts A."/>
            <person name="Asiegbu F.O."/>
            <person name="Baker S.E."/>
            <person name="Barry K."/>
            <person name="Bendiksby M."/>
            <person name="Blumentritt M."/>
            <person name="Coutinho P.M."/>
            <person name="Cullen D."/>
            <person name="de Vries R.P."/>
            <person name="Gathman A."/>
            <person name="Goodell B."/>
            <person name="Henrissat B."/>
            <person name="Ihrmark K."/>
            <person name="Kauserud H."/>
            <person name="Kohler A."/>
            <person name="LaButti K."/>
            <person name="Lapidus A."/>
            <person name="Lavin J.L."/>
            <person name="Lee Y.-H."/>
            <person name="Lindquist E."/>
            <person name="Lilly W."/>
            <person name="Lucas S."/>
            <person name="Morin E."/>
            <person name="Murat C."/>
            <person name="Oguiza J.A."/>
            <person name="Park J."/>
            <person name="Pisabarro A.G."/>
            <person name="Riley R."/>
            <person name="Rosling A."/>
            <person name="Salamov A."/>
            <person name="Schmidt O."/>
            <person name="Schmutz J."/>
            <person name="Skrede I."/>
            <person name="Stenlid J."/>
            <person name="Wiebenga A."/>
            <person name="Xie X."/>
            <person name="Kuees U."/>
            <person name="Hibbett D.S."/>
            <person name="Hoffmeister D."/>
            <person name="Hoegberg N."/>
            <person name="Martin F."/>
            <person name="Grigoriev I.V."/>
            <person name="Watkinson S.C."/>
        </authorList>
    </citation>
    <scope>NUCLEOTIDE SEQUENCE [LARGE SCALE GENOMIC DNA]</scope>
    <source>
        <strain evidence="2">strain S7.3</strain>
    </source>
</reference>
<keyword evidence="2" id="KW-1185">Reference proteome</keyword>
<evidence type="ECO:0000313" key="2">
    <source>
        <dbReference type="Proteomes" id="UP000008063"/>
    </source>
</evidence>
<dbReference type="EMBL" id="GL945487">
    <property type="protein sequence ID" value="EGN94772.1"/>
    <property type="molecule type" value="Genomic_DNA"/>
</dbReference>
<dbReference type="AlphaFoldDB" id="F8QAI2"/>
<dbReference type="Proteomes" id="UP000008063">
    <property type="component" value="Unassembled WGS sequence"/>
</dbReference>
<evidence type="ECO:0000313" key="1">
    <source>
        <dbReference type="EMBL" id="EGN94772.1"/>
    </source>
</evidence>